<keyword evidence="8 9" id="KW-0472">Membrane</keyword>
<dbReference type="OrthoDB" id="1522982at2"/>
<evidence type="ECO:0000256" key="7">
    <source>
        <dbReference type="ARBA" id="ARBA00023114"/>
    </source>
</evidence>
<evidence type="ECO:0000313" key="13">
    <source>
        <dbReference type="EMBL" id="RSK45819.1"/>
    </source>
</evidence>
<evidence type="ECO:0000256" key="6">
    <source>
        <dbReference type="ARBA" id="ARBA00023065"/>
    </source>
</evidence>
<feature type="compositionally biased region" description="Basic and acidic residues" evidence="10">
    <location>
        <begin position="274"/>
        <end position="287"/>
    </location>
</feature>
<dbReference type="GO" id="GO:0015288">
    <property type="term" value="F:porin activity"/>
    <property type="evidence" value="ECO:0007669"/>
    <property type="project" value="UniProtKB-KW"/>
</dbReference>
<dbReference type="Proteomes" id="UP000270291">
    <property type="component" value="Unassembled WGS sequence"/>
</dbReference>
<dbReference type="GO" id="GO:0006811">
    <property type="term" value="P:monoatomic ion transport"/>
    <property type="evidence" value="ECO:0007669"/>
    <property type="project" value="UniProtKB-KW"/>
</dbReference>
<feature type="compositionally biased region" description="Polar residues" evidence="10">
    <location>
        <begin position="461"/>
        <end position="470"/>
    </location>
</feature>
<dbReference type="SUPFAM" id="SSF56925">
    <property type="entry name" value="OMPA-like"/>
    <property type="match status" value="1"/>
</dbReference>
<feature type="compositionally biased region" description="Basic and acidic residues" evidence="10">
    <location>
        <begin position="215"/>
        <end position="232"/>
    </location>
</feature>
<dbReference type="SUPFAM" id="SSF103647">
    <property type="entry name" value="TSP type-3 repeat"/>
    <property type="match status" value="2"/>
</dbReference>
<dbReference type="PANTHER" id="PTHR30329">
    <property type="entry name" value="STATOR ELEMENT OF FLAGELLAR MOTOR COMPLEX"/>
    <property type="match status" value="1"/>
</dbReference>
<feature type="chain" id="PRO_5019096042" evidence="11">
    <location>
        <begin position="25"/>
        <end position="488"/>
    </location>
</feature>
<keyword evidence="14" id="KW-1185">Reference proteome</keyword>
<dbReference type="InterPro" id="IPR006664">
    <property type="entry name" value="OMP_bac"/>
</dbReference>
<evidence type="ECO:0000256" key="5">
    <source>
        <dbReference type="ARBA" id="ARBA00022729"/>
    </source>
</evidence>
<dbReference type="GO" id="GO:0009279">
    <property type="term" value="C:cell outer membrane"/>
    <property type="evidence" value="ECO:0007669"/>
    <property type="project" value="UniProtKB-SubCell"/>
</dbReference>
<evidence type="ECO:0000313" key="14">
    <source>
        <dbReference type="Proteomes" id="UP000270291"/>
    </source>
</evidence>
<dbReference type="PROSITE" id="PS01068">
    <property type="entry name" value="OMPA_1"/>
    <property type="match status" value="1"/>
</dbReference>
<keyword evidence="2" id="KW-0813">Transport</keyword>
<dbReference type="Pfam" id="PF02412">
    <property type="entry name" value="TSP_3"/>
    <property type="match status" value="4"/>
</dbReference>
<keyword evidence="7" id="KW-0626">Porin</keyword>
<keyword evidence="6" id="KW-0406">Ion transport</keyword>
<evidence type="ECO:0000256" key="8">
    <source>
        <dbReference type="ARBA" id="ARBA00023136"/>
    </source>
</evidence>
<dbReference type="PRINTS" id="PR01021">
    <property type="entry name" value="OMPADOMAIN"/>
</dbReference>
<accession>A0A428KH82</accession>
<dbReference type="InterPro" id="IPR006665">
    <property type="entry name" value="OmpA-like"/>
</dbReference>
<dbReference type="RefSeq" id="WP_125434925.1">
    <property type="nucleotide sequence ID" value="NZ_RWIU01000001.1"/>
</dbReference>
<dbReference type="InterPro" id="IPR011250">
    <property type="entry name" value="OMP/PagP_B-barrel"/>
</dbReference>
<name>A0A428KH82_9BACT</name>
<dbReference type="Gene3D" id="3.30.1330.60">
    <property type="entry name" value="OmpA-like domain"/>
    <property type="match status" value="1"/>
</dbReference>
<reference evidence="13 14" key="1">
    <citation type="submission" date="2018-12" db="EMBL/GenBank/DDBJ databases">
        <authorList>
            <person name="Feng G."/>
            <person name="Zhu H."/>
        </authorList>
    </citation>
    <scope>NUCLEOTIDE SEQUENCE [LARGE SCALE GENOMIC DNA]</scope>
    <source>
        <strain evidence="13 14">LMG 26000</strain>
    </source>
</reference>
<feature type="region of interest" description="Disordered" evidence="10">
    <location>
        <begin position="450"/>
        <end position="470"/>
    </location>
</feature>
<feature type="region of interest" description="Disordered" evidence="10">
    <location>
        <begin position="215"/>
        <end position="246"/>
    </location>
</feature>
<evidence type="ECO:0000256" key="4">
    <source>
        <dbReference type="ARBA" id="ARBA00022692"/>
    </source>
</evidence>
<dbReference type="GO" id="GO:0046930">
    <property type="term" value="C:pore complex"/>
    <property type="evidence" value="ECO:0007669"/>
    <property type="project" value="UniProtKB-KW"/>
</dbReference>
<dbReference type="GO" id="GO:0007155">
    <property type="term" value="P:cell adhesion"/>
    <property type="evidence" value="ECO:0007669"/>
    <property type="project" value="InterPro"/>
</dbReference>
<gene>
    <name evidence="13" type="ORF">EI293_01190</name>
</gene>
<feature type="region of interest" description="Disordered" evidence="10">
    <location>
        <begin position="265"/>
        <end position="359"/>
    </location>
</feature>
<dbReference type="CDD" id="cd07185">
    <property type="entry name" value="OmpA_C-like"/>
    <property type="match status" value="1"/>
</dbReference>
<dbReference type="Gene3D" id="4.10.1080.10">
    <property type="entry name" value="TSP type-3 repeat"/>
    <property type="match status" value="1"/>
</dbReference>
<evidence type="ECO:0000256" key="11">
    <source>
        <dbReference type="SAM" id="SignalP"/>
    </source>
</evidence>
<evidence type="ECO:0000256" key="9">
    <source>
        <dbReference type="PROSITE-ProRule" id="PRU00473"/>
    </source>
</evidence>
<feature type="domain" description="OmpA-like" evidence="12">
    <location>
        <begin position="365"/>
        <end position="482"/>
    </location>
</feature>
<comment type="subcellular location">
    <subcellularLocation>
        <location evidence="1">Cell outer membrane</location>
        <topology evidence="1">Multi-pass membrane protein</topology>
    </subcellularLocation>
</comment>
<dbReference type="EMBL" id="RWIU01000001">
    <property type="protein sequence ID" value="RSK45819.1"/>
    <property type="molecule type" value="Genomic_DNA"/>
</dbReference>
<evidence type="ECO:0000256" key="3">
    <source>
        <dbReference type="ARBA" id="ARBA00022452"/>
    </source>
</evidence>
<dbReference type="PROSITE" id="PS51123">
    <property type="entry name" value="OMPA_2"/>
    <property type="match status" value="1"/>
</dbReference>
<evidence type="ECO:0000259" key="12">
    <source>
        <dbReference type="PROSITE" id="PS51123"/>
    </source>
</evidence>
<dbReference type="InterPro" id="IPR006690">
    <property type="entry name" value="OMPA-like_CS"/>
</dbReference>
<dbReference type="GO" id="GO:0005509">
    <property type="term" value="F:calcium ion binding"/>
    <property type="evidence" value="ECO:0007669"/>
    <property type="project" value="InterPro"/>
</dbReference>
<dbReference type="AlphaFoldDB" id="A0A428KH82"/>
<dbReference type="PANTHER" id="PTHR30329:SF20">
    <property type="entry name" value="EXPORTED PROTEIN"/>
    <property type="match status" value="1"/>
</dbReference>
<keyword evidence="4" id="KW-0812">Transmembrane</keyword>
<dbReference type="InterPro" id="IPR003367">
    <property type="entry name" value="Thrombospondin_3-like_rpt"/>
</dbReference>
<feature type="signal peptide" evidence="11">
    <location>
        <begin position="1"/>
        <end position="24"/>
    </location>
</feature>
<evidence type="ECO:0000256" key="1">
    <source>
        <dbReference type="ARBA" id="ARBA00004571"/>
    </source>
</evidence>
<dbReference type="InterPro" id="IPR027385">
    <property type="entry name" value="Beta-barrel_OMP"/>
</dbReference>
<dbReference type="Pfam" id="PF00691">
    <property type="entry name" value="OmpA"/>
    <property type="match status" value="1"/>
</dbReference>
<keyword evidence="5 11" id="KW-0732">Signal</keyword>
<dbReference type="Gene3D" id="2.40.160.20">
    <property type="match status" value="1"/>
</dbReference>
<protein>
    <submittedName>
        <fullName evidence="13">OmpA family protein</fullName>
    </submittedName>
</protein>
<organism evidence="13 14">
    <name type="scientific">Hymenobacter perfusus</name>
    <dbReference type="NCBI Taxonomy" id="1236770"/>
    <lineage>
        <taxon>Bacteria</taxon>
        <taxon>Pseudomonadati</taxon>
        <taxon>Bacteroidota</taxon>
        <taxon>Cytophagia</taxon>
        <taxon>Cytophagales</taxon>
        <taxon>Hymenobacteraceae</taxon>
        <taxon>Hymenobacter</taxon>
    </lineage>
</organism>
<feature type="compositionally biased region" description="Basic and acidic residues" evidence="10">
    <location>
        <begin position="343"/>
        <end position="355"/>
    </location>
</feature>
<dbReference type="InterPro" id="IPR050330">
    <property type="entry name" value="Bact_OuterMem_StrucFunc"/>
</dbReference>
<proteinExistence type="predicted"/>
<dbReference type="SUPFAM" id="SSF103088">
    <property type="entry name" value="OmpA-like"/>
    <property type="match status" value="1"/>
</dbReference>
<dbReference type="InterPro" id="IPR028974">
    <property type="entry name" value="TSP_type-3_rpt"/>
</dbReference>
<dbReference type="InterPro" id="IPR036737">
    <property type="entry name" value="OmpA-like_sf"/>
</dbReference>
<evidence type="ECO:0000256" key="2">
    <source>
        <dbReference type="ARBA" id="ARBA00022448"/>
    </source>
</evidence>
<keyword evidence="3" id="KW-1134">Transmembrane beta strand</keyword>
<comment type="caution">
    <text evidence="13">The sequence shown here is derived from an EMBL/GenBank/DDBJ whole genome shotgun (WGS) entry which is preliminary data.</text>
</comment>
<sequence length="488" mass="52417">MRHLLATSTALGLTLLAAAPRAQAQTADRKTAIGLNVSAMQYKGNFGSDYWKFGENKYAPGITFSRYISKGLDVQLSGNYVEFKQTAPNSAPYFGSSFATNVVNVNLGLKFKAFKEGSRIRPYLLAAPGLTYMSREATINRNGTSTNQDEDKNHFDLFGAAGIDFRLGDAVTLFVQTGQHIPLNANIDGDPVRDDNKFDDRFLQHTVGLNIALGKAKDTDGDGVPDRKDKCPDTPSGVTVDENGCPLDGDKDGVPDYQDQCPTEAGTAAMQGCPDRDNDGVADKNDDCPDEAGLPALRGCPDADGDGVADKNDKCPATPAGTQVDANGCPLVVDADGDGIPDSADKCPDTPKGAKVDANGCPMEIDPGVRKLEQPIRFETNSTVIKRTSYGTLDKMTKALKDHPEYSLRVIGHADSRGTDEYNQALSERRAGSVKRYFTGKQVDPARIVTEGRGESEPAAPNTSAAGMSQNRRVEFKFEFFIPDAPQP</sequence>
<dbReference type="Pfam" id="PF13505">
    <property type="entry name" value="OMP_b-brl"/>
    <property type="match status" value="1"/>
</dbReference>
<evidence type="ECO:0000256" key="10">
    <source>
        <dbReference type="SAM" id="MobiDB-lite"/>
    </source>
</evidence>